<evidence type="ECO:0000256" key="1">
    <source>
        <dbReference type="SAM" id="SignalP"/>
    </source>
</evidence>
<dbReference type="Proteomes" id="UP000542342">
    <property type="component" value="Unassembled WGS sequence"/>
</dbReference>
<dbReference type="EMBL" id="JACEFB010000019">
    <property type="protein sequence ID" value="MBA2227775.1"/>
    <property type="molecule type" value="Genomic_DNA"/>
</dbReference>
<evidence type="ECO:0000313" key="3">
    <source>
        <dbReference type="Proteomes" id="UP000542342"/>
    </source>
</evidence>
<keyword evidence="3" id="KW-1185">Reference proteome</keyword>
<evidence type="ECO:0000313" key="2">
    <source>
        <dbReference type="EMBL" id="MBA2227775.1"/>
    </source>
</evidence>
<name>A0A7V8VGT0_9BACT</name>
<dbReference type="RefSeq" id="WP_194539641.1">
    <property type="nucleotide sequence ID" value="NZ_JACEFB010000019.1"/>
</dbReference>
<comment type="caution">
    <text evidence="2">The sequence shown here is derived from an EMBL/GenBank/DDBJ whole genome shotgun (WGS) entry which is preliminary data.</text>
</comment>
<gene>
    <name evidence="2" type="ORF">H0921_16570</name>
</gene>
<proteinExistence type="predicted"/>
<reference evidence="2 3" key="1">
    <citation type="submission" date="2020-07" db="EMBL/GenBank/DDBJ databases">
        <title>Thermogemmata thermophila gen. nov., sp. nov., a novel moderate thermophilic planctomycete from a Kamchatka hot spring.</title>
        <authorList>
            <person name="Elcheninov A.G."/>
            <person name="Podosokorskaya O.A."/>
            <person name="Kovaleva O.L."/>
            <person name="Novikov A."/>
            <person name="Bonch-Osmolovskaya E.A."/>
            <person name="Toshchakov S.V."/>
            <person name="Kublanov I.V."/>
        </authorList>
    </citation>
    <scope>NUCLEOTIDE SEQUENCE [LARGE SCALE GENOMIC DNA]</scope>
    <source>
        <strain evidence="2 3">2918</strain>
    </source>
</reference>
<dbReference type="AlphaFoldDB" id="A0A7V8VGT0"/>
<organism evidence="2 3">
    <name type="scientific">Thermogemmata fonticola</name>
    <dbReference type="NCBI Taxonomy" id="2755323"/>
    <lineage>
        <taxon>Bacteria</taxon>
        <taxon>Pseudomonadati</taxon>
        <taxon>Planctomycetota</taxon>
        <taxon>Planctomycetia</taxon>
        <taxon>Gemmatales</taxon>
        <taxon>Gemmataceae</taxon>
        <taxon>Thermogemmata</taxon>
    </lineage>
</organism>
<keyword evidence="1" id="KW-0732">Signal</keyword>
<accession>A0A7V8VGT0</accession>
<feature type="signal peptide" evidence="1">
    <location>
        <begin position="1"/>
        <end position="29"/>
    </location>
</feature>
<sequence>MLRIFSPHRLCLLFGVLGLMAGLPLAAHAAEPDKLLPQESEIVIQINFKQILESDLFKKYALEQLKQVMQNQDAKKILDELGLDPLKDIHRIIVAGEMKGRDDSRYLMIGYGSFDPEKLFATAEAYSKKNPDRFSLIREGETVMFKFQPDNGQLPVYTTVLDDKTVIAGSDKKIILDAVNVSKSGRKPKSAIKPELAALIKKMDEKASMYVCALVKGKFDDVNIPQGAPVDLSKFQDLLPKMETMSMTLRIGKDVKMEISMGMNNEDSADDMSKAVKNLLNDVKPLLQLATAADPRTKPLTDVVNSIKVNTKSKEVTLTGEISEANIQRMIKPEDDGGR</sequence>
<feature type="chain" id="PRO_5030995497" evidence="1">
    <location>
        <begin position="30"/>
        <end position="339"/>
    </location>
</feature>
<protein>
    <submittedName>
        <fullName evidence="2">Uncharacterized protein</fullName>
    </submittedName>
</protein>